<dbReference type="Proteomes" id="UP001054945">
    <property type="component" value="Unassembled WGS sequence"/>
</dbReference>
<organism evidence="1 2">
    <name type="scientific">Caerostris extrusa</name>
    <name type="common">Bark spider</name>
    <name type="synonym">Caerostris bankana</name>
    <dbReference type="NCBI Taxonomy" id="172846"/>
    <lineage>
        <taxon>Eukaryota</taxon>
        <taxon>Metazoa</taxon>
        <taxon>Ecdysozoa</taxon>
        <taxon>Arthropoda</taxon>
        <taxon>Chelicerata</taxon>
        <taxon>Arachnida</taxon>
        <taxon>Araneae</taxon>
        <taxon>Araneomorphae</taxon>
        <taxon>Entelegynae</taxon>
        <taxon>Araneoidea</taxon>
        <taxon>Araneidae</taxon>
        <taxon>Caerostris</taxon>
    </lineage>
</organism>
<comment type="caution">
    <text evidence="1">The sequence shown here is derived from an EMBL/GenBank/DDBJ whole genome shotgun (WGS) entry which is preliminary data.</text>
</comment>
<sequence>MKRQFHLSNTGPPTGRRLCIEARHKEAKLGEDSSPIHPPHKKKNRRLESIRNCFDAKSTHGVDLWKGGWGCRKLPMQKGGRGLRVERNVFLS</sequence>
<dbReference type="EMBL" id="BPLR01017063">
    <property type="protein sequence ID" value="GIY88411.1"/>
    <property type="molecule type" value="Genomic_DNA"/>
</dbReference>
<dbReference type="AlphaFoldDB" id="A0AAV4X318"/>
<evidence type="ECO:0000313" key="2">
    <source>
        <dbReference type="Proteomes" id="UP001054945"/>
    </source>
</evidence>
<proteinExistence type="predicted"/>
<accession>A0AAV4X318</accession>
<evidence type="ECO:0000313" key="1">
    <source>
        <dbReference type="EMBL" id="GIY88411.1"/>
    </source>
</evidence>
<gene>
    <name evidence="1" type="ORF">CEXT_725661</name>
</gene>
<protein>
    <submittedName>
        <fullName evidence="1">Uncharacterized protein</fullName>
    </submittedName>
</protein>
<name>A0AAV4X318_CAEEX</name>
<keyword evidence="2" id="KW-1185">Reference proteome</keyword>
<reference evidence="1 2" key="1">
    <citation type="submission" date="2021-06" db="EMBL/GenBank/DDBJ databases">
        <title>Caerostris extrusa draft genome.</title>
        <authorList>
            <person name="Kono N."/>
            <person name="Arakawa K."/>
        </authorList>
    </citation>
    <scope>NUCLEOTIDE SEQUENCE [LARGE SCALE GENOMIC DNA]</scope>
</reference>